<proteinExistence type="predicted"/>
<keyword evidence="3" id="KW-1185">Reference proteome</keyword>
<gene>
    <name evidence="2" type="ORF">Pmani_003924</name>
</gene>
<feature type="compositionally biased region" description="Acidic residues" evidence="1">
    <location>
        <begin position="1"/>
        <end position="10"/>
    </location>
</feature>
<accession>A0AAE1UHY5</accession>
<evidence type="ECO:0000313" key="2">
    <source>
        <dbReference type="EMBL" id="KAK4325473.1"/>
    </source>
</evidence>
<evidence type="ECO:0000256" key="1">
    <source>
        <dbReference type="SAM" id="MobiDB-lite"/>
    </source>
</evidence>
<sequence length="85" mass="10084">MILESDTEDDSCSHTNHWRGKGRRGKERRGEEREGELGGEERRGEEREGELGGKERRGGKKKEEEKRIKVKFKGKRTPRSYRERR</sequence>
<evidence type="ECO:0000313" key="3">
    <source>
        <dbReference type="Proteomes" id="UP001292094"/>
    </source>
</evidence>
<comment type="caution">
    <text evidence="2">The sequence shown here is derived from an EMBL/GenBank/DDBJ whole genome shotgun (WGS) entry which is preliminary data.</text>
</comment>
<name>A0AAE1UHY5_9EUCA</name>
<feature type="compositionally biased region" description="Basic residues" evidence="1">
    <location>
        <begin position="16"/>
        <end position="27"/>
    </location>
</feature>
<reference evidence="2" key="1">
    <citation type="submission" date="2023-11" db="EMBL/GenBank/DDBJ databases">
        <title>Genome assemblies of two species of porcelain crab, Petrolisthes cinctipes and Petrolisthes manimaculis (Anomura: Porcellanidae).</title>
        <authorList>
            <person name="Angst P."/>
        </authorList>
    </citation>
    <scope>NUCLEOTIDE SEQUENCE</scope>
    <source>
        <strain evidence="2">PB745_02</strain>
        <tissue evidence="2">Gill</tissue>
    </source>
</reference>
<protein>
    <submittedName>
        <fullName evidence="2">Uncharacterized protein</fullName>
    </submittedName>
</protein>
<organism evidence="2 3">
    <name type="scientific">Petrolisthes manimaculis</name>
    <dbReference type="NCBI Taxonomy" id="1843537"/>
    <lineage>
        <taxon>Eukaryota</taxon>
        <taxon>Metazoa</taxon>
        <taxon>Ecdysozoa</taxon>
        <taxon>Arthropoda</taxon>
        <taxon>Crustacea</taxon>
        <taxon>Multicrustacea</taxon>
        <taxon>Malacostraca</taxon>
        <taxon>Eumalacostraca</taxon>
        <taxon>Eucarida</taxon>
        <taxon>Decapoda</taxon>
        <taxon>Pleocyemata</taxon>
        <taxon>Anomura</taxon>
        <taxon>Galatheoidea</taxon>
        <taxon>Porcellanidae</taxon>
        <taxon>Petrolisthes</taxon>
    </lineage>
</organism>
<dbReference type="Proteomes" id="UP001292094">
    <property type="component" value="Unassembled WGS sequence"/>
</dbReference>
<feature type="region of interest" description="Disordered" evidence="1">
    <location>
        <begin position="1"/>
        <end position="85"/>
    </location>
</feature>
<feature type="compositionally biased region" description="Basic and acidic residues" evidence="1">
    <location>
        <begin position="28"/>
        <end position="67"/>
    </location>
</feature>
<feature type="compositionally biased region" description="Basic residues" evidence="1">
    <location>
        <begin position="68"/>
        <end position="85"/>
    </location>
</feature>
<dbReference type="AlphaFoldDB" id="A0AAE1UHY5"/>
<dbReference type="EMBL" id="JAWZYT010000277">
    <property type="protein sequence ID" value="KAK4325473.1"/>
    <property type="molecule type" value="Genomic_DNA"/>
</dbReference>